<feature type="compositionally biased region" description="Low complexity" evidence="1">
    <location>
        <begin position="27"/>
        <end position="53"/>
    </location>
</feature>
<dbReference type="EMBL" id="MU004243">
    <property type="protein sequence ID" value="KAF2664306.1"/>
    <property type="molecule type" value="Genomic_DNA"/>
</dbReference>
<protein>
    <submittedName>
        <fullName evidence="2">Uncharacterized protein</fullName>
    </submittedName>
</protein>
<name>A0A6A6TXZ2_9PEZI</name>
<gene>
    <name evidence="2" type="ORF">BT63DRAFT_460610</name>
</gene>
<feature type="compositionally biased region" description="Polar residues" evidence="1">
    <location>
        <begin position="173"/>
        <end position="191"/>
    </location>
</feature>
<feature type="region of interest" description="Disordered" evidence="1">
    <location>
        <begin position="369"/>
        <end position="403"/>
    </location>
</feature>
<accession>A0A6A6TXZ2</accession>
<organism evidence="2 3">
    <name type="scientific">Microthyrium microscopicum</name>
    <dbReference type="NCBI Taxonomy" id="703497"/>
    <lineage>
        <taxon>Eukaryota</taxon>
        <taxon>Fungi</taxon>
        <taxon>Dikarya</taxon>
        <taxon>Ascomycota</taxon>
        <taxon>Pezizomycotina</taxon>
        <taxon>Dothideomycetes</taxon>
        <taxon>Dothideomycetes incertae sedis</taxon>
        <taxon>Microthyriales</taxon>
        <taxon>Microthyriaceae</taxon>
        <taxon>Microthyrium</taxon>
    </lineage>
</organism>
<feature type="compositionally biased region" description="Acidic residues" evidence="1">
    <location>
        <begin position="513"/>
        <end position="531"/>
    </location>
</feature>
<dbReference type="Proteomes" id="UP000799302">
    <property type="component" value="Unassembled WGS sequence"/>
</dbReference>
<dbReference type="AlphaFoldDB" id="A0A6A6TXZ2"/>
<reference evidence="2" key="1">
    <citation type="journal article" date="2020" name="Stud. Mycol.">
        <title>101 Dothideomycetes genomes: a test case for predicting lifestyles and emergence of pathogens.</title>
        <authorList>
            <person name="Haridas S."/>
            <person name="Albert R."/>
            <person name="Binder M."/>
            <person name="Bloem J."/>
            <person name="Labutti K."/>
            <person name="Salamov A."/>
            <person name="Andreopoulos B."/>
            <person name="Baker S."/>
            <person name="Barry K."/>
            <person name="Bills G."/>
            <person name="Bluhm B."/>
            <person name="Cannon C."/>
            <person name="Castanera R."/>
            <person name="Culley D."/>
            <person name="Daum C."/>
            <person name="Ezra D."/>
            <person name="Gonzalez J."/>
            <person name="Henrissat B."/>
            <person name="Kuo A."/>
            <person name="Liang C."/>
            <person name="Lipzen A."/>
            <person name="Lutzoni F."/>
            <person name="Magnuson J."/>
            <person name="Mondo S."/>
            <person name="Nolan M."/>
            <person name="Ohm R."/>
            <person name="Pangilinan J."/>
            <person name="Park H.-J."/>
            <person name="Ramirez L."/>
            <person name="Alfaro M."/>
            <person name="Sun H."/>
            <person name="Tritt A."/>
            <person name="Yoshinaga Y."/>
            <person name="Zwiers L.-H."/>
            <person name="Turgeon B."/>
            <person name="Goodwin S."/>
            <person name="Spatafora J."/>
            <person name="Crous P."/>
            <person name="Grigoriev I."/>
        </authorList>
    </citation>
    <scope>NUCLEOTIDE SEQUENCE</scope>
    <source>
        <strain evidence="2">CBS 115976</strain>
    </source>
</reference>
<feature type="region of interest" description="Disordered" evidence="1">
    <location>
        <begin position="173"/>
        <end position="206"/>
    </location>
</feature>
<sequence length="574" mass="63238">MVFAQSSLTSQAALSVGHYASRVSKKTAPLPTPSNTATPSPPMSTTKLTTKPTPQKRARRSKETDAATKNSLTPANLVTSPVKTDATANPSRKRALPIDATGDQVWGSSEPSAKKTKKVQDPAPITTYGQHQNAITEVAEPAAIKPISDDTDRIVLLMSAADFPQPKEVANNAVQPTSTEPAQDNNNTTTPSKKKRGQADDFDYGAVTPAPKKVKITITVKATEVSGTAPAGTLPVYYRHPDFDRSGVIVGSQQYHPNKLRLPEYADQIQPTLKTKIREAHSKRVPPKSSWITYPKECIEWAIQCNLRIAQDAGENIEGLTVAHCLALLAEDYCKAHRVIVRPGGRNSTPNFFPDSDVKWTWAAIDKIGTTPNDENEDDVQDDASGSKEPKEESKAKNASRSEKEKTQYYWRPVVYDYLAQASGYTALREIQPNLANLIKMEKALDSPYIGTDRALVELLPVSTKQQTESDTNITNFGAKKINSRYRQYLRNKSIVEAWDRMMKARKLAAGDSDSDYSDDHFESDESDVDAEDTRMEKNQKMVPVELELETSSHHLASGQPQLNSEDSGCESDY</sequence>
<feature type="region of interest" description="Disordered" evidence="1">
    <location>
        <begin position="20"/>
        <end position="124"/>
    </location>
</feature>
<feature type="region of interest" description="Disordered" evidence="1">
    <location>
        <begin position="510"/>
        <end position="574"/>
    </location>
</feature>
<proteinExistence type="predicted"/>
<evidence type="ECO:0000256" key="1">
    <source>
        <dbReference type="SAM" id="MobiDB-lite"/>
    </source>
</evidence>
<feature type="compositionally biased region" description="Polar residues" evidence="1">
    <location>
        <begin position="67"/>
        <end position="90"/>
    </location>
</feature>
<evidence type="ECO:0000313" key="2">
    <source>
        <dbReference type="EMBL" id="KAF2664306.1"/>
    </source>
</evidence>
<keyword evidence="3" id="KW-1185">Reference proteome</keyword>
<feature type="compositionally biased region" description="Basic and acidic residues" evidence="1">
    <location>
        <begin position="385"/>
        <end position="403"/>
    </location>
</feature>
<evidence type="ECO:0000313" key="3">
    <source>
        <dbReference type="Proteomes" id="UP000799302"/>
    </source>
</evidence>